<feature type="region of interest" description="Disordered" evidence="1">
    <location>
        <begin position="221"/>
        <end position="243"/>
    </location>
</feature>
<accession>A0A6A6GH90</accession>
<keyword evidence="3" id="KW-1185">Reference proteome</keyword>
<organism evidence="2 3">
    <name type="scientific">Elsinoe ampelina</name>
    <dbReference type="NCBI Taxonomy" id="302913"/>
    <lineage>
        <taxon>Eukaryota</taxon>
        <taxon>Fungi</taxon>
        <taxon>Dikarya</taxon>
        <taxon>Ascomycota</taxon>
        <taxon>Pezizomycotina</taxon>
        <taxon>Dothideomycetes</taxon>
        <taxon>Dothideomycetidae</taxon>
        <taxon>Myriangiales</taxon>
        <taxon>Elsinoaceae</taxon>
        <taxon>Elsinoe</taxon>
    </lineage>
</organism>
<gene>
    <name evidence="2" type="ORF">BDZ85DRAFT_248488</name>
</gene>
<proteinExistence type="predicted"/>
<feature type="region of interest" description="Disordered" evidence="1">
    <location>
        <begin position="70"/>
        <end position="166"/>
    </location>
</feature>
<feature type="compositionally biased region" description="Acidic residues" evidence="1">
    <location>
        <begin position="124"/>
        <end position="153"/>
    </location>
</feature>
<evidence type="ECO:0000313" key="2">
    <source>
        <dbReference type="EMBL" id="KAF2225082.1"/>
    </source>
</evidence>
<reference evidence="3" key="1">
    <citation type="journal article" date="2020" name="Stud. Mycol.">
        <title>101 Dothideomycetes genomes: A test case for predicting lifestyles and emergence of pathogens.</title>
        <authorList>
            <person name="Haridas S."/>
            <person name="Albert R."/>
            <person name="Binder M."/>
            <person name="Bloem J."/>
            <person name="LaButti K."/>
            <person name="Salamov A."/>
            <person name="Andreopoulos B."/>
            <person name="Baker S."/>
            <person name="Barry K."/>
            <person name="Bills G."/>
            <person name="Bluhm B."/>
            <person name="Cannon C."/>
            <person name="Castanera R."/>
            <person name="Culley D."/>
            <person name="Daum C."/>
            <person name="Ezra D."/>
            <person name="Gonzalez J."/>
            <person name="Henrissat B."/>
            <person name="Kuo A."/>
            <person name="Liang C."/>
            <person name="Lipzen A."/>
            <person name="Lutzoni F."/>
            <person name="Magnuson J."/>
            <person name="Mondo S."/>
            <person name="Nolan M."/>
            <person name="Ohm R."/>
            <person name="Pangilinan J."/>
            <person name="Park H.-J."/>
            <person name="Ramirez L."/>
            <person name="Alfaro M."/>
            <person name="Sun H."/>
            <person name="Tritt A."/>
            <person name="Yoshinaga Y."/>
            <person name="Zwiers L.-H."/>
            <person name="Turgeon B."/>
            <person name="Goodwin S."/>
            <person name="Spatafora J."/>
            <person name="Crous P."/>
            <person name="Grigoriev I."/>
        </authorList>
    </citation>
    <scope>NUCLEOTIDE SEQUENCE [LARGE SCALE GENOMIC DNA]</scope>
    <source>
        <strain evidence="3">CECT 20119</strain>
    </source>
</reference>
<protein>
    <submittedName>
        <fullName evidence="2">Uncharacterized protein</fullName>
    </submittedName>
</protein>
<sequence>MPCDIPSHVHNWASEGLLYIQKCERICQFCVNATGERKEWAYAWFLRRHVRTCKERPGFGVTEFDVSESWKVPPPGDPNNAVAAPSTPAGSHATNLKRKSPNKHNGSPPKRTRVRRRANKQDTPESEIPTDLDDTTDNDDNNDEDESENDETAGEAHEDRSGEHTDDALTSYAAMPVADTALDTDDEFNVETSSVIHEQTSLPSFSSLIARGVAPQTPMLSNATLPNLSRASTPGTPTSTGRFSLLPSVTQAERELVDLRLRVRNMGLDPDNLPNHRVTVCPAVDHDLFPFAIRNRGETEAQAVARHFDVAGTKIEYINALLSLQHQGKCAGLNTMEMGFIMAAHVERLLSGSHRNMYDGMIEANHQVPITQPRATEAFVNTTERPELGVPENTPVGSPELSARELATNQELVDFCAVWFRTETILAPDSDDTPPPYSEHDPGSVGIHSASLNLMQSIMDGNHDGDLRHLSGHGAGLYGDTTEWRVAAMQDTMLSGLIPNSNNMPATTATEEAVEESVEGAMEEFVDLTGCSVEAPSDGSARE</sequence>
<dbReference type="OrthoDB" id="3910132at2759"/>
<feature type="compositionally biased region" description="Basic and acidic residues" evidence="1">
    <location>
        <begin position="154"/>
        <end position="166"/>
    </location>
</feature>
<evidence type="ECO:0000313" key="3">
    <source>
        <dbReference type="Proteomes" id="UP000799538"/>
    </source>
</evidence>
<name>A0A6A6GH90_9PEZI</name>
<dbReference type="EMBL" id="ML992504">
    <property type="protein sequence ID" value="KAF2225082.1"/>
    <property type="molecule type" value="Genomic_DNA"/>
</dbReference>
<dbReference type="Proteomes" id="UP000799538">
    <property type="component" value="Unassembled WGS sequence"/>
</dbReference>
<dbReference type="AlphaFoldDB" id="A0A6A6GH90"/>
<evidence type="ECO:0000256" key="1">
    <source>
        <dbReference type="SAM" id="MobiDB-lite"/>
    </source>
</evidence>